<keyword evidence="3" id="KW-1185">Reference proteome</keyword>
<dbReference type="InParanoid" id="A0A2K1IN85"/>
<protein>
    <submittedName>
        <fullName evidence="1 2">Uncharacterized protein</fullName>
    </submittedName>
</protein>
<proteinExistence type="predicted"/>
<sequence>MNKGKLNLPPSPLPSFPGYNPLLWNNPKEFTDLGSKESKVEDYWPTWDKRLEMSRTNQINATQKIVENSKNAYSDQL</sequence>
<dbReference type="AlphaFoldDB" id="A0A2K1IN85"/>
<dbReference type="Proteomes" id="UP000006727">
    <property type="component" value="Chromosome 22"/>
</dbReference>
<evidence type="ECO:0000313" key="1">
    <source>
        <dbReference type="EMBL" id="PNR30746.1"/>
    </source>
</evidence>
<dbReference type="EnsemblPlants" id="Pp3c22_12750V3.2">
    <property type="protein sequence ID" value="PAC:32904176.CDS.1"/>
    <property type="gene ID" value="Pp3c22_12750"/>
</dbReference>
<reference evidence="1 3" key="1">
    <citation type="journal article" date="2008" name="Science">
        <title>The Physcomitrella genome reveals evolutionary insights into the conquest of land by plants.</title>
        <authorList>
            <person name="Rensing S."/>
            <person name="Lang D."/>
            <person name="Zimmer A."/>
            <person name="Terry A."/>
            <person name="Salamov A."/>
            <person name="Shapiro H."/>
            <person name="Nishiyama T."/>
            <person name="Perroud P.-F."/>
            <person name="Lindquist E."/>
            <person name="Kamisugi Y."/>
            <person name="Tanahashi T."/>
            <person name="Sakakibara K."/>
            <person name="Fujita T."/>
            <person name="Oishi K."/>
            <person name="Shin-I T."/>
            <person name="Kuroki Y."/>
            <person name="Toyoda A."/>
            <person name="Suzuki Y."/>
            <person name="Hashimoto A."/>
            <person name="Yamaguchi K."/>
            <person name="Sugano A."/>
            <person name="Kohara Y."/>
            <person name="Fujiyama A."/>
            <person name="Anterola A."/>
            <person name="Aoki S."/>
            <person name="Ashton N."/>
            <person name="Barbazuk W.B."/>
            <person name="Barker E."/>
            <person name="Bennetzen J."/>
            <person name="Bezanilla M."/>
            <person name="Blankenship R."/>
            <person name="Cho S.H."/>
            <person name="Dutcher S."/>
            <person name="Estelle M."/>
            <person name="Fawcett J.A."/>
            <person name="Gundlach H."/>
            <person name="Hanada K."/>
            <person name="Heyl A."/>
            <person name="Hicks K.A."/>
            <person name="Hugh J."/>
            <person name="Lohr M."/>
            <person name="Mayer K."/>
            <person name="Melkozernov A."/>
            <person name="Murata T."/>
            <person name="Nelson D."/>
            <person name="Pils B."/>
            <person name="Prigge M."/>
            <person name="Reiss B."/>
            <person name="Renner T."/>
            <person name="Rombauts S."/>
            <person name="Rushton P."/>
            <person name="Sanderfoot A."/>
            <person name="Schween G."/>
            <person name="Shiu S.-H."/>
            <person name="Stueber K."/>
            <person name="Theodoulou F.L."/>
            <person name="Tu H."/>
            <person name="Van de Peer Y."/>
            <person name="Verrier P.J."/>
            <person name="Waters E."/>
            <person name="Wood A."/>
            <person name="Yang L."/>
            <person name="Cove D."/>
            <person name="Cuming A."/>
            <person name="Hasebe M."/>
            <person name="Lucas S."/>
            <person name="Mishler D.B."/>
            <person name="Reski R."/>
            <person name="Grigoriev I."/>
            <person name="Quatrano R.S."/>
            <person name="Boore J.L."/>
        </authorList>
    </citation>
    <scope>NUCLEOTIDE SEQUENCE [LARGE SCALE GENOMIC DNA]</scope>
    <source>
        <strain evidence="2 3">cv. Gransden 2004</strain>
    </source>
</reference>
<dbReference type="EnsemblPlants" id="Pp3c22_12750V3.1">
    <property type="protein sequence ID" value="PAC:32904175.CDS.1"/>
    <property type="gene ID" value="Pp3c22_12750"/>
</dbReference>
<organism evidence="1">
    <name type="scientific">Physcomitrium patens</name>
    <name type="common">Spreading-leaved earth moss</name>
    <name type="synonym">Physcomitrella patens</name>
    <dbReference type="NCBI Taxonomy" id="3218"/>
    <lineage>
        <taxon>Eukaryota</taxon>
        <taxon>Viridiplantae</taxon>
        <taxon>Streptophyta</taxon>
        <taxon>Embryophyta</taxon>
        <taxon>Bryophyta</taxon>
        <taxon>Bryophytina</taxon>
        <taxon>Bryopsida</taxon>
        <taxon>Funariidae</taxon>
        <taxon>Funariales</taxon>
        <taxon>Funariaceae</taxon>
        <taxon>Physcomitrium</taxon>
    </lineage>
</organism>
<dbReference type="Gramene" id="Pp3c22_12750V3.1">
    <property type="protein sequence ID" value="PAC:32904175.CDS.1"/>
    <property type="gene ID" value="Pp3c22_12750"/>
</dbReference>
<accession>A0A2K1IN85</accession>
<name>A0A2K1IN85_PHYPA</name>
<evidence type="ECO:0000313" key="2">
    <source>
        <dbReference type="EnsemblPlants" id="PAC:32904175.CDS.1"/>
    </source>
</evidence>
<evidence type="ECO:0000313" key="3">
    <source>
        <dbReference type="Proteomes" id="UP000006727"/>
    </source>
</evidence>
<reference evidence="1 3" key="2">
    <citation type="journal article" date="2018" name="Plant J.">
        <title>The Physcomitrella patens chromosome-scale assembly reveals moss genome structure and evolution.</title>
        <authorList>
            <person name="Lang D."/>
            <person name="Ullrich K.K."/>
            <person name="Murat F."/>
            <person name="Fuchs J."/>
            <person name="Jenkins J."/>
            <person name="Haas F.B."/>
            <person name="Piednoel M."/>
            <person name="Gundlach H."/>
            <person name="Van Bel M."/>
            <person name="Meyberg R."/>
            <person name="Vives C."/>
            <person name="Morata J."/>
            <person name="Symeonidi A."/>
            <person name="Hiss M."/>
            <person name="Muchero W."/>
            <person name="Kamisugi Y."/>
            <person name="Saleh O."/>
            <person name="Blanc G."/>
            <person name="Decker E.L."/>
            <person name="van Gessel N."/>
            <person name="Grimwood J."/>
            <person name="Hayes R.D."/>
            <person name="Graham S.W."/>
            <person name="Gunter L.E."/>
            <person name="McDaniel S.F."/>
            <person name="Hoernstein S.N.W."/>
            <person name="Larsson A."/>
            <person name="Li F.W."/>
            <person name="Perroud P.F."/>
            <person name="Phillips J."/>
            <person name="Ranjan P."/>
            <person name="Rokshar D.S."/>
            <person name="Rothfels C.J."/>
            <person name="Schneider L."/>
            <person name="Shu S."/>
            <person name="Stevenson D.W."/>
            <person name="Thummler F."/>
            <person name="Tillich M."/>
            <person name="Villarreal Aguilar J.C."/>
            <person name="Widiez T."/>
            <person name="Wong G.K."/>
            <person name="Wymore A."/>
            <person name="Zhang Y."/>
            <person name="Zimmer A.D."/>
            <person name="Quatrano R.S."/>
            <person name="Mayer K.F.X."/>
            <person name="Goodstein D."/>
            <person name="Casacuberta J.M."/>
            <person name="Vandepoele K."/>
            <person name="Reski R."/>
            <person name="Cuming A.C."/>
            <person name="Tuskan G.A."/>
            <person name="Maumus F."/>
            <person name="Salse J."/>
            <person name="Schmutz J."/>
            <person name="Rensing S.A."/>
        </authorList>
    </citation>
    <scope>NUCLEOTIDE SEQUENCE [LARGE SCALE GENOMIC DNA]</scope>
    <source>
        <strain evidence="2 3">cv. Gransden 2004</strain>
    </source>
</reference>
<gene>
    <name evidence="1" type="ORF">PHYPA_027062</name>
</gene>
<reference evidence="2" key="3">
    <citation type="submission" date="2020-12" db="UniProtKB">
        <authorList>
            <consortium name="EnsemblPlants"/>
        </authorList>
    </citation>
    <scope>IDENTIFICATION</scope>
</reference>
<dbReference type="EMBL" id="ABEU02000022">
    <property type="protein sequence ID" value="PNR30746.1"/>
    <property type="molecule type" value="Genomic_DNA"/>
</dbReference>
<dbReference type="Gramene" id="Pp3c22_12750V3.2">
    <property type="protein sequence ID" value="PAC:32904176.CDS.1"/>
    <property type="gene ID" value="Pp3c22_12750"/>
</dbReference>